<feature type="non-terminal residue" evidence="1">
    <location>
        <position position="62"/>
    </location>
</feature>
<dbReference type="Proteomes" id="UP000789860">
    <property type="component" value="Unassembled WGS sequence"/>
</dbReference>
<name>A0ACA9NQ81_9GLOM</name>
<reference evidence="1" key="1">
    <citation type="submission" date="2021-06" db="EMBL/GenBank/DDBJ databases">
        <authorList>
            <person name="Kallberg Y."/>
            <person name="Tangrot J."/>
            <person name="Rosling A."/>
        </authorList>
    </citation>
    <scope>NUCLEOTIDE SEQUENCE</scope>
    <source>
        <strain evidence="1">AU212A</strain>
    </source>
</reference>
<protein>
    <submittedName>
        <fullName evidence="1">8736_t:CDS:1</fullName>
    </submittedName>
</protein>
<proteinExistence type="predicted"/>
<keyword evidence="2" id="KW-1185">Reference proteome</keyword>
<organism evidence="1 2">
    <name type="scientific">Scutellospora calospora</name>
    <dbReference type="NCBI Taxonomy" id="85575"/>
    <lineage>
        <taxon>Eukaryota</taxon>
        <taxon>Fungi</taxon>
        <taxon>Fungi incertae sedis</taxon>
        <taxon>Mucoromycota</taxon>
        <taxon>Glomeromycotina</taxon>
        <taxon>Glomeromycetes</taxon>
        <taxon>Diversisporales</taxon>
        <taxon>Gigasporaceae</taxon>
        <taxon>Scutellospora</taxon>
    </lineage>
</organism>
<gene>
    <name evidence="1" type="ORF">SCALOS_LOCUS9387</name>
</gene>
<dbReference type="EMBL" id="CAJVPM010028890">
    <property type="protein sequence ID" value="CAG8671283.1"/>
    <property type="molecule type" value="Genomic_DNA"/>
</dbReference>
<sequence>MYNFNSENGIPQLLLYAGLILPMILLLLIGAMMFVWTKIHINYKFIFEFNPRNNLDFREYIE</sequence>
<accession>A0ACA9NQ81</accession>
<evidence type="ECO:0000313" key="1">
    <source>
        <dbReference type="EMBL" id="CAG8671283.1"/>
    </source>
</evidence>
<comment type="caution">
    <text evidence="1">The sequence shown here is derived from an EMBL/GenBank/DDBJ whole genome shotgun (WGS) entry which is preliminary data.</text>
</comment>
<evidence type="ECO:0000313" key="2">
    <source>
        <dbReference type="Proteomes" id="UP000789860"/>
    </source>
</evidence>